<keyword evidence="2" id="KW-1185">Reference proteome</keyword>
<comment type="caution">
    <text evidence="1">The sequence shown here is derived from an EMBL/GenBank/DDBJ whole genome shotgun (WGS) entry which is preliminary data.</text>
</comment>
<organism evidence="1 2">
    <name type="scientific">Streptomyces hyderabadensis</name>
    <dbReference type="NCBI Taxonomy" id="598549"/>
    <lineage>
        <taxon>Bacteria</taxon>
        <taxon>Bacillati</taxon>
        <taxon>Actinomycetota</taxon>
        <taxon>Actinomycetes</taxon>
        <taxon>Kitasatosporales</taxon>
        <taxon>Streptomycetaceae</taxon>
        <taxon>Streptomyces</taxon>
    </lineage>
</organism>
<accession>A0ABP9IUG5</accession>
<protein>
    <submittedName>
        <fullName evidence="1">Uncharacterized protein</fullName>
    </submittedName>
</protein>
<proteinExistence type="predicted"/>
<gene>
    <name evidence="1" type="ORF">GCM10023257_64070</name>
</gene>
<evidence type="ECO:0000313" key="1">
    <source>
        <dbReference type="EMBL" id="GAA5008746.1"/>
    </source>
</evidence>
<evidence type="ECO:0000313" key="2">
    <source>
        <dbReference type="Proteomes" id="UP001500610"/>
    </source>
</evidence>
<sequence>MSALGPTILGMAISPPENWRALVAQEARELAAGTLAPECAAMAELFPESLLKATDDALQAFEEDIRALREPSDEEVLGAVERVVLDLNAINEDDEHGGAGFCTDEREQLCECIDQTLSEHGIDVAALAARRGIDRAEITDSWRDW</sequence>
<reference evidence="2" key="1">
    <citation type="journal article" date="2019" name="Int. J. Syst. Evol. Microbiol.">
        <title>The Global Catalogue of Microorganisms (GCM) 10K type strain sequencing project: providing services to taxonomists for standard genome sequencing and annotation.</title>
        <authorList>
            <consortium name="The Broad Institute Genomics Platform"/>
            <consortium name="The Broad Institute Genome Sequencing Center for Infectious Disease"/>
            <person name="Wu L."/>
            <person name="Ma J."/>
        </authorList>
    </citation>
    <scope>NUCLEOTIDE SEQUENCE [LARGE SCALE GENOMIC DNA]</scope>
    <source>
        <strain evidence="2">JCM 17657</strain>
    </source>
</reference>
<dbReference type="EMBL" id="BAABIV010000032">
    <property type="protein sequence ID" value="GAA5008746.1"/>
    <property type="molecule type" value="Genomic_DNA"/>
</dbReference>
<name>A0ABP9IUG5_9ACTN</name>
<dbReference type="Proteomes" id="UP001500610">
    <property type="component" value="Unassembled WGS sequence"/>
</dbReference>